<accession>A0A8S1BKE3</accession>
<dbReference type="EMBL" id="CADEBC010000602">
    <property type="protein sequence ID" value="CAB3258924.1"/>
    <property type="molecule type" value="Genomic_DNA"/>
</dbReference>
<organism evidence="1 2">
    <name type="scientific">Arctia plantaginis</name>
    <name type="common">Wood tiger moth</name>
    <name type="synonym">Phalaena plantaginis</name>
    <dbReference type="NCBI Taxonomy" id="874455"/>
    <lineage>
        <taxon>Eukaryota</taxon>
        <taxon>Metazoa</taxon>
        <taxon>Ecdysozoa</taxon>
        <taxon>Arthropoda</taxon>
        <taxon>Hexapoda</taxon>
        <taxon>Insecta</taxon>
        <taxon>Pterygota</taxon>
        <taxon>Neoptera</taxon>
        <taxon>Endopterygota</taxon>
        <taxon>Lepidoptera</taxon>
        <taxon>Glossata</taxon>
        <taxon>Ditrysia</taxon>
        <taxon>Noctuoidea</taxon>
        <taxon>Erebidae</taxon>
        <taxon>Arctiinae</taxon>
        <taxon>Arctia</taxon>
    </lineage>
</organism>
<dbReference type="AlphaFoldDB" id="A0A8S1BKE3"/>
<keyword evidence="2" id="KW-1185">Reference proteome</keyword>
<proteinExistence type="predicted"/>
<reference evidence="1 2" key="1">
    <citation type="submission" date="2020-04" db="EMBL/GenBank/DDBJ databases">
        <authorList>
            <person name="Wallbank WR R."/>
            <person name="Pardo Diaz C."/>
            <person name="Kozak K."/>
            <person name="Martin S."/>
            <person name="Jiggins C."/>
            <person name="Moest M."/>
            <person name="Warren A I."/>
            <person name="Byers J.R.P. K."/>
            <person name="Montejo-Kovacevich G."/>
            <person name="Yen C E."/>
        </authorList>
    </citation>
    <scope>NUCLEOTIDE SEQUENCE [LARGE SCALE GENOMIC DNA]</scope>
</reference>
<dbReference type="Proteomes" id="UP000494106">
    <property type="component" value="Unassembled WGS sequence"/>
</dbReference>
<sequence>MCNNFAVKGKVDEEVSQLRSLGVQREAQVHKMNVGIAPLKLRARCGAGPDIACCIMFMSRPDSHLAPYNNYKANYTK</sequence>
<evidence type="ECO:0000313" key="2">
    <source>
        <dbReference type="Proteomes" id="UP000494106"/>
    </source>
</evidence>
<protein>
    <submittedName>
        <fullName evidence="1">Uncharacterized protein</fullName>
    </submittedName>
</protein>
<gene>
    <name evidence="1" type="ORF">APLA_LOCUS16770</name>
</gene>
<name>A0A8S1BKE3_ARCPL</name>
<evidence type="ECO:0000313" key="1">
    <source>
        <dbReference type="EMBL" id="CAB3258924.1"/>
    </source>
</evidence>
<comment type="caution">
    <text evidence="1">The sequence shown here is derived from an EMBL/GenBank/DDBJ whole genome shotgun (WGS) entry which is preliminary data.</text>
</comment>